<gene>
    <name evidence="4" type="ORF">CFP56_030291</name>
</gene>
<evidence type="ECO:0000256" key="2">
    <source>
        <dbReference type="ARBA" id="ARBA00022737"/>
    </source>
</evidence>
<feature type="repeat" description="PPR" evidence="3">
    <location>
        <begin position="910"/>
        <end position="944"/>
    </location>
</feature>
<dbReference type="PANTHER" id="PTHR47938">
    <property type="entry name" value="RESPIRATORY COMPLEX I CHAPERONE (CIA84), PUTATIVE (AFU_ORTHOLOGUE AFUA_2G06020)-RELATED"/>
    <property type="match status" value="1"/>
</dbReference>
<feature type="repeat" description="PPR" evidence="3">
    <location>
        <begin position="312"/>
        <end position="342"/>
    </location>
</feature>
<dbReference type="PROSITE" id="PS51375">
    <property type="entry name" value="PPR"/>
    <property type="match status" value="11"/>
</dbReference>
<reference evidence="4 5" key="1">
    <citation type="journal article" date="2018" name="Sci. Data">
        <title>The draft genome sequence of cork oak.</title>
        <authorList>
            <person name="Ramos A.M."/>
            <person name="Usie A."/>
            <person name="Barbosa P."/>
            <person name="Barros P.M."/>
            <person name="Capote T."/>
            <person name="Chaves I."/>
            <person name="Simoes F."/>
            <person name="Abreu I."/>
            <person name="Carrasquinho I."/>
            <person name="Faro C."/>
            <person name="Guimaraes J.B."/>
            <person name="Mendonca D."/>
            <person name="Nobrega F."/>
            <person name="Rodrigues L."/>
            <person name="Saibo N.J.M."/>
            <person name="Varela M.C."/>
            <person name="Egas C."/>
            <person name="Matos J."/>
            <person name="Miguel C.M."/>
            <person name="Oliveira M.M."/>
            <person name="Ricardo C.P."/>
            <person name="Goncalves S."/>
        </authorList>
    </citation>
    <scope>NUCLEOTIDE SEQUENCE [LARGE SCALE GENOMIC DNA]</scope>
    <source>
        <strain evidence="5">cv. HL8</strain>
    </source>
</reference>
<dbReference type="InterPro" id="IPR011990">
    <property type="entry name" value="TPR-like_helical_dom_sf"/>
</dbReference>
<dbReference type="Pfam" id="PF12854">
    <property type="entry name" value="PPR_1"/>
    <property type="match status" value="1"/>
</dbReference>
<protein>
    <submittedName>
        <fullName evidence="4">Pentatricopeptide repeat-containing protein</fullName>
    </submittedName>
</protein>
<accession>A0AAW0JNS5</accession>
<feature type="repeat" description="PPR" evidence="3">
    <location>
        <begin position="629"/>
        <end position="663"/>
    </location>
</feature>
<feature type="repeat" description="PPR" evidence="3">
    <location>
        <begin position="381"/>
        <end position="415"/>
    </location>
</feature>
<proteinExistence type="inferred from homology"/>
<evidence type="ECO:0000313" key="5">
    <source>
        <dbReference type="Proteomes" id="UP000237347"/>
    </source>
</evidence>
<organism evidence="4 5">
    <name type="scientific">Quercus suber</name>
    <name type="common">Cork oak</name>
    <dbReference type="NCBI Taxonomy" id="58331"/>
    <lineage>
        <taxon>Eukaryota</taxon>
        <taxon>Viridiplantae</taxon>
        <taxon>Streptophyta</taxon>
        <taxon>Embryophyta</taxon>
        <taxon>Tracheophyta</taxon>
        <taxon>Spermatophyta</taxon>
        <taxon>Magnoliopsida</taxon>
        <taxon>eudicotyledons</taxon>
        <taxon>Gunneridae</taxon>
        <taxon>Pentapetalae</taxon>
        <taxon>rosids</taxon>
        <taxon>fabids</taxon>
        <taxon>Fagales</taxon>
        <taxon>Fagaceae</taxon>
        <taxon>Quercus</taxon>
    </lineage>
</organism>
<dbReference type="Pfam" id="PF13812">
    <property type="entry name" value="PPR_3"/>
    <property type="match status" value="1"/>
</dbReference>
<dbReference type="Pfam" id="PF01535">
    <property type="entry name" value="PPR"/>
    <property type="match status" value="6"/>
</dbReference>
<dbReference type="SUPFAM" id="SSF48452">
    <property type="entry name" value="TPR-like"/>
    <property type="match status" value="1"/>
</dbReference>
<dbReference type="GO" id="GO:0003729">
    <property type="term" value="F:mRNA binding"/>
    <property type="evidence" value="ECO:0007669"/>
    <property type="project" value="TreeGrafter"/>
</dbReference>
<dbReference type="AlphaFoldDB" id="A0AAW0JNS5"/>
<evidence type="ECO:0000313" key="4">
    <source>
        <dbReference type="EMBL" id="KAK7828515.1"/>
    </source>
</evidence>
<comment type="similarity">
    <text evidence="1">Belongs to the PPR family. P subfamily.</text>
</comment>
<sequence>MSLRNLMKLHSLCLRSSNKLSHSQLSEFQFCSYSSFSRSSKRLKKTQDTHLKNQAETSTSSTYGLLFNEITEILGGDNFTTGKNQSGNLISGEVKGVKEEFPDCTQGVCRNAEESVLQEKDNVLSLEDTQMGILGGNDVSIDVHKITEIVRAENGVVSMEERLENLGVGFDSEVVEKVLKRCFKVPGLALRFFNWVKLRDGFRHTTRIYNTMLFIAGEAGEFQLVEKLVEEMEKHFCEKDIKTWTILISIYGNAKLGDMGAIHSVAEDMMRVCQTPEHIVYGYVLKSLCISGRIREALEWIRDLKNKDVTIDAEYFETLVKGLCRAGRIADALEIIDIMKKKQLIDGKVYGIIINGYLRRNDVSKALEMFQSMKESEHLPMTSTYTELMQRLFRLGEYEKGCMLYDEMLERGVEPDTVAITAMVAGHISQNRISEAWKVFKSMEDMGIRPTWKSFSVFIKELCKISKTDEIFNVLNEMRASKIDVQDEIFDWVISYMEKKGDVGSIEKIKQMQRIHELYPQEGESPRTDASKEQELNMELNSNQSEAVRMDCHLVEPLPRNYDEHDLQEICRILSSSTDWCLIQEALEKCNIQFTPDLVVEILHNCNMHGSAALHFFSWVGKQAGFSHTTETYNMAIKIAGRGKDFKHMRNLFYEMRRRGYSITSDTWTIMIMQYGRAGLTEIALNIFGEMKANGCNPTGSTYKYLIINLCSRKGRKVDEAVKIFDEMIRAGHIPDKELVEAYVGCLCKVGRLLDAKKCTDSLLKVGFTIPLSHSMYIRALCRAGKLEEAQALVDEVGAEGSTLDQYTYGSLVHGLLQKGRMEEAMTKVDSMRQAGINPTVHVYTSLMAHFLKAKQIERALEVFQKMQQEGCQPTIVTYSELIRGYMNMGKVSDAWNIFHRMKLKGPLPDFKTYSMFITSLCKANSSEEAMQLISEMASNGITPSTVNFREVFYGLNREGKQDLARSVLQQKLALRSKRKFLT</sequence>
<dbReference type="PANTHER" id="PTHR47938:SF47">
    <property type="entry name" value="ADR149WP"/>
    <property type="match status" value="1"/>
</dbReference>
<evidence type="ECO:0000256" key="1">
    <source>
        <dbReference type="ARBA" id="ARBA00007626"/>
    </source>
</evidence>
<name>A0AAW0JNS5_QUESU</name>
<comment type="caution">
    <text evidence="4">The sequence shown here is derived from an EMBL/GenBank/DDBJ whole genome shotgun (WGS) entry which is preliminary data.</text>
</comment>
<feature type="repeat" description="PPR" evidence="3">
    <location>
        <begin position="699"/>
        <end position="735"/>
    </location>
</feature>
<feature type="repeat" description="PPR" evidence="3">
    <location>
        <begin position="416"/>
        <end position="450"/>
    </location>
</feature>
<dbReference type="EMBL" id="PKMF04000502">
    <property type="protein sequence ID" value="KAK7828515.1"/>
    <property type="molecule type" value="Genomic_DNA"/>
</dbReference>
<dbReference type="InterPro" id="IPR002885">
    <property type="entry name" value="PPR_rpt"/>
</dbReference>
<dbReference type="Gene3D" id="1.25.40.10">
    <property type="entry name" value="Tetratricopeptide repeat domain"/>
    <property type="match status" value="6"/>
</dbReference>
<dbReference type="NCBIfam" id="TIGR00756">
    <property type="entry name" value="PPR"/>
    <property type="match status" value="11"/>
</dbReference>
<evidence type="ECO:0000256" key="3">
    <source>
        <dbReference type="PROSITE-ProRule" id="PRU00708"/>
    </source>
</evidence>
<keyword evidence="2" id="KW-0677">Repeat</keyword>
<feature type="repeat" description="PPR" evidence="3">
    <location>
        <begin position="840"/>
        <end position="874"/>
    </location>
</feature>
<keyword evidence="5" id="KW-1185">Reference proteome</keyword>
<dbReference type="Proteomes" id="UP000237347">
    <property type="component" value="Unassembled WGS sequence"/>
</dbReference>
<feature type="repeat" description="PPR" evidence="3">
    <location>
        <begin position="346"/>
        <end position="380"/>
    </location>
</feature>
<feature type="repeat" description="PPR" evidence="3">
    <location>
        <begin position="664"/>
        <end position="698"/>
    </location>
</feature>
<feature type="repeat" description="PPR" evidence="3">
    <location>
        <begin position="805"/>
        <end position="839"/>
    </location>
</feature>
<dbReference type="Pfam" id="PF13041">
    <property type="entry name" value="PPR_2"/>
    <property type="match status" value="3"/>
</dbReference>
<feature type="repeat" description="PPR" evidence="3">
    <location>
        <begin position="875"/>
        <end position="909"/>
    </location>
</feature>